<evidence type="ECO:0008006" key="3">
    <source>
        <dbReference type="Google" id="ProtNLM"/>
    </source>
</evidence>
<accession>A0A9P4S5T4</accession>
<dbReference type="InterPro" id="IPR052895">
    <property type="entry name" value="HetReg/Transcr_Mod"/>
</dbReference>
<sequence>MEWDQLWLLMRYVGDLFIGMSLTVEENPSIDGQEFIRQLDVSIQRFLKLYLLRAKWQADGRIDIKSLIDYAQSCKYSDERDQVYAFLGLAEYALVLPDYSPEVSVGGIYIEAAKNVILHERGFDIMLHAENNGKGHPKLPSWVPNWSVAGNGYQLTQPKEFMNISRGKFARPIFLPHASSRPHCVRTHVVMIDRVALDNAAIQDMTADGKTRDDGVSTKRVNGIFFSHCETVEDDASKALKATLSRQNSMKTVFVSPKGFTGRTSSAAKPTDSLCIFIGSSVPSVIRKEEDHYVFVCAAYIHGLMGEYAIDMVERGELSLQCVKLY</sequence>
<comment type="caution">
    <text evidence="1">The sequence shown here is derived from an EMBL/GenBank/DDBJ whole genome shotgun (WGS) entry which is preliminary data.</text>
</comment>
<evidence type="ECO:0000313" key="2">
    <source>
        <dbReference type="Proteomes" id="UP000799429"/>
    </source>
</evidence>
<dbReference type="OrthoDB" id="3477286at2759"/>
<organism evidence="1 2">
    <name type="scientific">Patellaria atrata CBS 101060</name>
    <dbReference type="NCBI Taxonomy" id="1346257"/>
    <lineage>
        <taxon>Eukaryota</taxon>
        <taxon>Fungi</taxon>
        <taxon>Dikarya</taxon>
        <taxon>Ascomycota</taxon>
        <taxon>Pezizomycotina</taxon>
        <taxon>Dothideomycetes</taxon>
        <taxon>Dothideomycetes incertae sedis</taxon>
        <taxon>Patellariales</taxon>
        <taxon>Patellariaceae</taxon>
        <taxon>Patellaria</taxon>
    </lineage>
</organism>
<dbReference type="Pfam" id="PF26639">
    <property type="entry name" value="Het-6_barrel"/>
    <property type="match status" value="1"/>
</dbReference>
<dbReference type="PANTHER" id="PTHR24148:SF64">
    <property type="entry name" value="HETEROKARYON INCOMPATIBILITY DOMAIN-CONTAINING PROTEIN"/>
    <property type="match status" value="1"/>
</dbReference>
<name>A0A9P4S5T4_9PEZI</name>
<dbReference type="Proteomes" id="UP000799429">
    <property type="component" value="Unassembled WGS sequence"/>
</dbReference>
<protein>
    <recommendedName>
        <fullName evidence="3">Heterokaryon incompatibility domain-containing protein</fullName>
    </recommendedName>
</protein>
<gene>
    <name evidence="1" type="ORF">M501DRAFT_1018540</name>
</gene>
<dbReference type="AlphaFoldDB" id="A0A9P4S5T4"/>
<dbReference type="EMBL" id="MU006102">
    <property type="protein sequence ID" value="KAF2836649.1"/>
    <property type="molecule type" value="Genomic_DNA"/>
</dbReference>
<dbReference type="PANTHER" id="PTHR24148">
    <property type="entry name" value="ANKYRIN REPEAT DOMAIN-CONTAINING PROTEIN 39 HOMOLOG-RELATED"/>
    <property type="match status" value="1"/>
</dbReference>
<evidence type="ECO:0000313" key="1">
    <source>
        <dbReference type="EMBL" id="KAF2836649.1"/>
    </source>
</evidence>
<reference evidence="1" key="1">
    <citation type="journal article" date="2020" name="Stud. Mycol.">
        <title>101 Dothideomycetes genomes: a test case for predicting lifestyles and emergence of pathogens.</title>
        <authorList>
            <person name="Haridas S."/>
            <person name="Albert R."/>
            <person name="Binder M."/>
            <person name="Bloem J."/>
            <person name="Labutti K."/>
            <person name="Salamov A."/>
            <person name="Andreopoulos B."/>
            <person name="Baker S."/>
            <person name="Barry K."/>
            <person name="Bills G."/>
            <person name="Bluhm B."/>
            <person name="Cannon C."/>
            <person name="Castanera R."/>
            <person name="Culley D."/>
            <person name="Daum C."/>
            <person name="Ezra D."/>
            <person name="Gonzalez J."/>
            <person name="Henrissat B."/>
            <person name="Kuo A."/>
            <person name="Liang C."/>
            <person name="Lipzen A."/>
            <person name="Lutzoni F."/>
            <person name="Magnuson J."/>
            <person name="Mondo S."/>
            <person name="Nolan M."/>
            <person name="Ohm R."/>
            <person name="Pangilinan J."/>
            <person name="Park H.-J."/>
            <person name="Ramirez L."/>
            <person name="Alfaro M."/>
            <person name="Sun H."/>
            <person name="Tritt A."/>
            <person name="Yoshinaga Y."/>
            <person name="Zwiers L.-H."/>
            <person name="Turgeon B."/>
            <person name="Goodwin S."/>
            <person name="Spatafora J."/>
            <person name="Crous P."/>
            <person name="Grigoriev I."/>
        </authorList>
    </citation>
    <scope>NUCLEOTIDE SEQUENCE</scope>
    <source>
        <strain evidence="1">CBS 101060</strain>
    </source>
</reference>
<keyword evidence="2" id="KW-1185">Reference proteome</keyword>
<proteinExistence type="predicted"/>